<evidence type="ECO:0000313" key="2">
    <source>
        <dbReference type="EMBL" id="MBB5081274.1"/>
    </source>
</evidence>
<evidence type="ECO:0008006" key="4">
    <source>
        <dbReference type="Google" id="ProtNLM"/>
    </source>
</evidence>
<dbReference type="RefSeq" id="WP_184968493.1">
    <property type="nucleotide sequence ID" value="NZ_JACHIN010000010.1"/>
</dbReference>
<feature type="compositionally biased region" description="Low complexity" evidence="1">
    <location>
        <begin position="33"/>
        <end position="70"/>
    </location>
</feature>
<gene>
    <name evidence="2" type="ORF">HNR40_006769</name>
</gene>
<accession>A0A7W8A936</accession>
<protein>
    <recommendedName>
        <fullName evidence="4">DUF5666 domain-containing protein</fullName>
    </recommendedName>
</protein>
<sequence>MTDIDPVRVFPRKLIIGAVAALVITTTGGAGVATAASASPTPAPSDSATPTETLAPTETPTAEPPSASAEPPKRAHLRAMGGIRSEVVVPKAGGGYQTIATHTGEVTATDADSITVKSEDDFSREYTVNDTTRVNAGREGLAGVKNGDTVHVTATVEGDSATAQQVTDLTRPEAGPETLPGHFKVLPGIMPPDIAVKKRLPERE</sequence>
<dbReference type="AlphaFoldDB" id="A0A7W8A936"/>
<evidence type="ECO:0000256" key="1">
    <source>
        <dbReference type="SAM" id="MobiDB-lite"/>
    </source>
</evidence>
<evidence type="ECO:0000313" key="3">
    <source>
        <dbReference type="Proteomes" id="UP000568380"/>
    </source>
</evidence>
<proteinExistence type="predicted"/>
<comment type="caution">
    <text evidence="2">The sequence shown here is derived from an EMBL/GenBank/DDBJ whole genome shotgun (WGS) entry which is preliminary data.</text>
</comment>
<keyword evidence="3" id="KW-1185">Reference proteome</keyword>
<name>A0A7W8A936_9ACTN</name>
<organism evidence="2 3">
    <name type="scientific">Nonomuraea endophytica</name>
    <dbReference type="NCBI Taxonomy" id="714136"/>
    <lineage>
        <taxon>Bacteria</taxon>
        <taxon>Bacillati</taxon>
        <taxon>Actinomycetota</taxon>
        <taxon>Actinomycetes</taxon>
        <taxon>Streptosporangiales</taxon>
        <taxon>Streptosporangiaceae</taxon>
        <taxon>Nonomuraea</taxon>
    </lineage>
</organism>
<dbReference type="Proteomes" id="UP000568380">
    <property type="component" value="Unassembled WGS sequence"/>
</dbReference>
<reference evidence="2 3" key="1">
    <citation type="submission" date="2020-08" db="EMBL/GenBank/DDBJ databases">
        <title>Genomic Encyclopedia of Type Strains, Phase IV (KMG-IV): sequencing the most valuable type-strain genomes for metagenomic binning, comparative biology and taxonomic classification.</title>
        <authorList>
            <person name="Goeker M."/>
        </authorList>
    </citation>
    <scope>NUCLEOTIDE SEQUENCE [LARGE SCALE GENOMIC DNA]</scope>
    <source>
        <strain evidence="2 3">DSM 45385</strain>
    </source>
</reference>
<dbReference type="EMBL" id="JACHIN010000010">
    <property type="protein sequence ID" value="MBB5081274.1"/>
    <property type="molecule type" value="Genomic_DNA"/>
</dbReference>
<feature type="region of interest" description="Disordered" evidence="1">
    <location>
        <begin position="33"/>
        <end position="73"/>
    </location>
</feature>